<dbReference type="GO" id="GO:0009451">
    <property type="term" value="P:RNA modification"/>
    <property type="evidence" value="ECO:0007669"/>
    <property type="project" value="InterPro"/>
</dbReference>
<dbReference type="InterPro" id="IPR046960">
    <property type="entry name" value="PPR_At4g14850-like_plant"/>
</dbReference>
<dbReference type="EMBL" id="JANAVB010030220">
    <property type="protein sequence ID" value="KAJ6813791.1"/>
    <property type="molecule type" value="Genomic_DNA"/>
</dbReference>
<feature type="repeat" description="PPR" evidence="2">
    <location>
        <begin position="76"/>
        <end position="110"/>
    </location>
</feature>
<dbReference type="Proteomes" id="UP001140949">
    <property type="component" value="Unassembled WGS sequence"/>
</dbReference>
<evidence type="ECO:0000256" key="1">
    <source>
        <dbReference type="ARBA" id="ARBA00022737"/>
    </source>
</evidence>
<accession>A0AAX6FCQ3</accession>
<protein>
    <submittedName>
        <fullName evidence="4">Pentatricopeptide repeat-containing protein-like, chloroplastic</fullName>
    </submittedName>
</protein>
<dbReference type="PROSITE" id="PS51375">
    <property type="entry name" value="PPR"/>
    <property type="match status" value="2"/>
</dbReference>
<dbReference type="FunFam" id="1.25.40.10:FF:000427">
    <property type="entry name" value="Pentatricopeptide repeat-containing protein chloroplastic"/>
    <property type="match status" value="1"/>
</dbReference>
<evidence type="ECO:0000259" key="3">
    <source>
        <dbReference type="Pfam" id="PF14432"/>
    </source>
</evidence>
<dbReference type="NCBIfam" id="TIGR00756">
    <property type="entry name" value="PPR"/>
    <property type="match status" value="4"/>
</dbReference>
<reference evidence="4" key="1">
    <citation type="journal article" date="2023" name="GigaByte">
        <title>Genome assembly of the bearded iris, Iris pallida Lam.</title>
        <authorList>
            <person name="Bruccoleri R.E."/>
            <person name="Oakeley E.J."/>
            <person name="Faust A.M.E."/>
            <person name="Altorfer M."/>
            <person name="Dessus-Babus S."/>
            <person name="Burckhardt D."/>
            <person name="Oertli M."/>
            <person name="Naumann U."/>
            <person name="Petersen F."/>
            <person name="Wong J."/>
        </authorList>
    </citation>
    <scope>NUCLEOTIDE SEQUENCE</scope>
    <source>
        <strain evidence="4">GSM-AAB239-AS_SAM_17_03QT</strain>
    </source>
</reference>
<dbReference type="InterPro" id="IPR002885">
    <property type="entry name" value="PPR_rpt"/>
</dbReference>
<proteinExistence type="predicted"/>
<dbReference type="AlphaFoldDB" id="A0AAX6FCQ3"/>
<dbReference type="GO" id="GO:0008270">
    <property type="term" value="F:zinc ion binding"/>
    <property type="evidence" value="ECO:0007669"/>
    <property type="project" value="InterPro"/>
</dbReference>
<dbReference type="PANTHER" id="PTHR47926:SF488">
    <property type="entry name" value="DYW DOMAIN-CONTAINING PROTEIN"/>
    <property type="match status" value="1"/>
</dbReference>
<sequence length="486" mass="53224">MLRSAVPPDAYTFPSLLKSCARAAPAHPRAARQAHAAALKLSLADHPFVLPTLIHTYAELRDLPSARSLFPPDCTCVVSYNAMIAASVRSSRPGEALSLFRELQARGLVPTDVTILSVLSACALLGALELGRWVHGYARANGLASRVKVGTALIDMYAKCGSLEDAVGVFRSMGSRDTQAWSAMIVAYAVHGRGTEAIALFEEMLGDRVEPDGITFLGVLYACSHSGMVDQGLEYFRSMKSRRYGLVPGVKHYGCVVDLLARAGRLDEAYKFIDSLPIEPTPILWRTLLSACGGHGNADLGKVVFERILELDDSHGGDYVMLSNMCASAGRWDDVNRARRLMHERRAVKVPGVSSIELDDTVHEFFSGDGRHPRSREAHRMVDEVVEQLKGVGYVPDTSRVGHAGMDEEGKEMSLRYHSEKLAIAFGLISSPPGTTLRVVKNLRVCGDCHSMAKMVSMVFGRRIVLRDLNRFHHFENGLCSCGDYY</sequence>
<evidence type="ECO:0000313" key="5">
    <source>
        <dbReference type="Proteomes" id="UP001140949"/>
    </source>
</evidence>
<feature type="domain" description="DYW" evidence="3">
    <location>
        <begin position="393"/>
        <end position="486"/>
    </location>
</feature>
<name>A0AAX6FCQ3_IRIPA</name>
<gene>
    <name evidence="4" type="ORF">M6B38_143215</name>
</gene>
<feature type="repeat" description="PPR" evidence="2">
    <location>
        <begin position="177"/>
        <end position="211"/>
    </location>
</feature>
<comment type="caution">
    <text evidence="4">The sequence shown here is derived from an EMBL/GenBank/DDBJ whole genome shotgun (WGS) entry which is preliminary data.</text>
</comment>
<dbReference type="InterPro" id="IPR046848">
    <property type="entry name" value="E_motif"/>
</dbReference>
<dbReference type="PANTHER" id="PTHR47926">
    <property type="entry name" value="PENTATRICOPEPTIDE REPEAT-CONTAINING PROTEIN"/>
    <property type="match status" value="1"/>
</dbReference>
<dbReference type="Gene3D" id="1.25.40.10">
    <property type="entry name" value="Tetratricopeptide repeat domain"/>
    <property type="match status" value="3"/>
</dbReference>
<dbReference type="FunFam" id="1.25.40.10:FF:000184">
    <property type="entry name" value="Pentatricopeptide repeat-containing protein, chloroplastic"/>
    <property type="match status" value="1"/>
</dbReference>
<dbReference type="InterPro" id="IPR032867">
    <property type="entry name" value="DYW_dom"/>
</dbReference>
<dbReference type="InterPro" id="IPR011990">
    <property type="entry name" value="TPR-like_helical_dom_sf"/>
</dbReference>
<reference evidence="4" key="2">
    <citation type="submission" date="2023-04" db="EMBL/GenBank/DDBJ databases">
        <authorList>
            <person name="Bruccoleri R.E."/>
            <person name="Oakeley E.J."/>
            <person name="Faust A.-M."/>
            <person name="Dessus-Babus S."/>
            <person name="Altorfer M."/>
            <person name="Burckhardt D."/>
            <person name="Oertli M."/>
            <person name="Naumann U."/>
            <person name="Petersen F."/>
            <person name="Wong J."/>
        </authorList>
    </citation>
    <scope>NUCLEOTIDE SEQUENCE</scope>
    <source>
        <strain evidence="4">GSM-AAB239-AS_SAM_17_03QT</strain>
        <tissue evidence="4">Leaf</tissue>
    </source>
</reference>
<organism evidence="4 5">
    <name type="scientific">Iris pallida</name>
    <name type="common">Sweet iris</name>
    <dbReference type="NCBI Taxonomy" id="29817"/>
    <lineage>
        <taxon>Eukaryota</taxon>
        <taxon>Viridiplantae</taxon>
        <taxon>Streptophyta</taxon>
        <taxon>Embryophyta</taxon>
        <taxon>Tracheophyta</taxon>
        <taxon>Spermatophyta</taxon>
        <taxon>Magnoliopsida</taxon>
        <taxon>Liliopsida</taxon>
        <taxon>Asparagales</taxon>
        <taxon>Iridaceae</taxon>
        <taxon>Iridoideae</taxon>
        <taxon>Irideae</taxon>
        <taxon>Iris</taxon>
    </lineage>
</organism>
<keyword evidence="1" id="KW-0677">Repeat</keyword>
<evidence type="ECO:0000256" key="2">
    <source>
        <dbReference type="PROSITE-ProRule" id="PRU00708"/>
    </source>
</evidence>
<keyword evidence="5" id="KW-1185">Reference proteome</keyword>
<evidence type="ECO:0000313" key="4">
    <source>
        <dbReference type="EMBL" id="KAJ6813791.1"/>
    </source>
</evidence>
<dbReference type="Pfam" id="PF20431">
    <property type="entry name" value="E_motif"/>
    <property type="match status" value="1"/>
</dbReference>
<dbReference type="GO" id="GO:0003723">
    <property type="term" value="F:RNA binding"/>
    <property type="evidence" value="ECO:0007669"/>
    <property type="project" value="InterPro"/>
</dbReference>
<dbReference type="Pfam" id="PF01535">
    <property type="entry name" value="PPR"/>
    <property type="match status" value="4"/>
</dbReference>
<dbReference type="Pfam" id="PF13041">
    <property type="entry name" value="PPR_2"/>
    <property type="match status" value="1"/>
</dbReference>
<dbReference type="Pfam" id="PF14432">
    <property type="entry name" value="DYW_deaminase"/>
    <property type="match status" value="1"/>
</dbReference>